<feature type="DNA-binding region" description="H-T-H motif" evidence="4">
    <location>
        <begin position="33"/>
        <end position="52"/>
    </location>
</feature>
<dbReference type="InterPro" id="IPR001647">
    <property type="entry name" value="HTH_TetR"/>
</dbReference>
<keyword evidence="3" id="KW-0804">Transcription</keyword>
<dbReference type="Proteomes" id="UP000617951">
    <property type="component" value="Unassembled WGS sequence"/>
</dbReference>
<name>A0A926DIE5_9FIRM</name>
<dbReference type="Gene3D" id="1.10.357.10">
    <property type="entry name" value="Tetracycline Repressor, domain 2"/>
    <property type="match status" value="1"/>
</dbReference>
<dbReference type="EMBL" id="JACRSS010000003">
    <property type="protein sequence ID" value="MBC8538771.1"/>
    <property type="molecule type" value="Genomic_DNA"/>
</dbReference>
<dbReference type="SUPFAM" id="SSF46689">
    <property type="entry name" value="Homeodomain-like"/>
    <property type="match status" value="1"/>
</dbReference>
<dbReference type="PANTHER" id="PTHR30055:SF234">
    <property type="entry name" value="HTH-TYPE TRANSCRIPTIONAL REGULATOR BETI"/>
    <property type="match status" value="1"/>
</dbReference>
<evidence type="ECO:0000256" key="3">
    <source>
        <dbReference type="ARBA" id="ARBA00023163"/>
    </source>
</evidence>
<dbReference type="AlphaFoldDB" id="A0A926DIE5"/>
<evidence type="ECO:0000256" key="1">
    <source>
        <dbReference type="ARBA" id="ARBA00023015"/>
    </source>
</evidence>
<organism evidence="6 7">
    <name type="scientific">Guopingia tenuis</name>
    <dbReference type="NCBI Taxonomy" id="2763656"/>
    <lineage>
        <taxon>Bacteria</taxon>
        <taxon>Bacillati</taxon>
        <taxon>Bacillota</taxon>
        <taxon>Clostridia</taxon>
        <taxon>Christensenellales</taxon>
        <taxon>Christensenellaceae</taxon>
        <taxon>Guopingia</taxon>
    </lineage>
</organism>
<dbReference type="PROSITE" id="PS50977">
    <property type="entry name" value="HTH_TETR_2"/>
    <property type="match status" value="1"/>
</dbReference>
<gene>
    <name evidence="6" type="ORF">H8693_07460</name>
</gene>
<dbReference type="Pfam" id="PF00440">
    <property type="entry name" value="TetR_N"/>
    <property type="match status" value="1"/>
</dbReference>
<dbReference type="RefSeq" id="WP_249280467.1">
    <property type="nucleotide sequence ID" value="NZ_JACRSS010000003.1"/>
</dbReference>
<dbReference type="GO" id="GO:0003700">
    <property type="term" value="F:DNA-binding transcription factor activity"/>
    <property type="evidence" value="ECO:0007669"/>
    <property type="project" value="TreeGrafter"/>
</dbReference>
<dbReference type="PRINTS" id="PR00455">
    <property type="entry name" value="HTHTETR"/>
</dbReference>
<comment type="caution">
    <text evidence="6">The sequence shown here is derived from an EMBL/GenBank/DDBJ whole genome shotgun (WGS) entry which is preliminary data.</text>
</comment>
<dbReference type="GO" id="GO:0000976">
    <property type="term" value="F:transcription cis-regulatory region binding"/>
    <property type="evidence" value="ECO:0007669"/>
    <property type="project" value="TreeGrafter"/>
</dbReference>
<dbReference type="PANTHER" id="PTHR30055">
    <property type="entry name" value="HTH-TYPE TRANSCRIPTIONAL REGULATOR RUTR"/>
    <property type="match status" value="1"/>
</dbReference>
<keyword evidence="1" id="KW-0805">Transcription regulation</keyword>
<dbReference type="InterPro" id="IPR050109">
    <property type="entry name" value="HTH-type_TetR-like_transc_reg"/>
</dbReference>
<protein>
    <submittedName>
        <fullName evidence="6">TetR/AcrR family transcriptional regulator</fullName>
    </submittedName>
</protein>
<keyword evidence="2 4" id="KW-0238">DNA-binding</keyword>
<evidence type="ECO:0000256" key="2">
    <source>
        <dbReference type="ARBA" id="ARBA00023125"/>
    </source>
</evidence>
<keyword evidence="7" id="KW-1185">Reference proteome</keyword>
<evidence type="ECO:0000313" key="6">
    <source>
        <dbReference type="EMBL" id="MBC8538771.1"/>
    </source>
</evidence>
<evidence type="ECO:0000313" key="7">
    <source>
        <dbReference type="Proteomes" id="UP000617951"/>
    </source>
</evidence>
<sequence>MAKKLQGKFDDNRQAILKATTRLFAKKGVMGTSFSDIAKEVKLSKGTVSYYFPSKEHLVYEVNEFNLSDITSLVFKWLEELQEGDAAEQAIERLMEMLAGNGESLSLELCMMFECMHDVFGLKKRVVEKLYEWQTMIKIGLMKTGLSGRELERRTVLGCTLLESLIVRTALQLSPQPIEYIYDNTPGN</sequence>
<proteinExistence type="predicted"/>
<reference evidence="6" key="1">
    <citation type="submission" date="2020-08" db="EMBL/GenBank/DDBJ databases">
        <title>Genome public.</title>
        <authorList>
            <person name="Liu C."/>
            <person name="Sun Q."/>
        </authorList>
    </citation>
    <scope>NUCLEOTIDE SEQUENCE</scope>
    <source>
        <strain evidence="6">NSJ-63</strain>
    </source>
</reference>
<evidence type="ECO:0000259" key="5">
    <source>
        <dbReference type="PROSITE" id="PS50977"/>
    </source>
</evidence>
<accession>A0A926DIE5</accession>
<evidence type="ECO:0000256" key="4">
    <source>
        <dbReference type="PROSITE-ProRule" id="PRU00335"/>
    </source>
</evidence>
<feature type="domain" description="HTH tetR-type" evidence="5">
    <location>
        <begin position="10"/>
        <end position="70"/>
    </location>
</feature>
<dbReference type="InterPro" id="IPR009057">
    <property type="entry name" value="Homeodomain-like_sf"/>
</dbReference>